<dbReference type="InterPro" id="IPR001769">
    <property type="entry name" value="Gingipain"/>
</dbReference>
<feature type="domain" description="Gingipain" evidence="2">
    <location>
        <begin position="157"/>
        <end position="487"/>
    </location>
</feature>
<evidence type="ECO:0000313" key="3">
    <source>
        <dbReference type="EMBL" id="KPK64766.1"/>
    </source>
</evidence>
<evidence type="ECO:0000313" key="4">
    <source>
        <dbReference type="Proteomes" id="UP000051373"/>
    </source>
</evidence>
<dbReference type="SUPFAM" id="SSF52129">
    <property type="entry name" value="Caspase-like"/>
    <property type="match status" value="1"/>
</dbReference>
<sequence>MIPLVLILFTLFGNDHIEIQSSTPSTIQLSAAFSDYSKTEQKPLVRFVIAAQPPTFTYEIGKTDSVIVESGKNLDVLNISPVAIDNPLTINDVRLYPISIHPSYLNQGSKIFYEDILITLSFEQSAKQLELSSALKTAFSGLILNYTERGNIAPSGYLIITPDAWVNEITPLARWKEKKGWTVEVRTLSQTGSTANDIRNYVANAYNTWSPRPEYVLLIGDVDYIPAASTVPSYTDHSYTLITGDDFFSEVLIGRLSASTLLELSTMVAKIIGYETEPYLGSTTWFTRALMVGANQPGFMTTPLPTKRWVRDRLIDYGFNQVDTVFHPMPPSGITNSINQGVIFVNYRSGEGDPNGWPWPDFRNDDIYGLNNGWMLPIVTSITCYTGHYGYGTCFGEAWLRAGSSGNPRGAVGFIGSSSPATHSSWNNCIDYGIYWAFVHDEIKTLGPALYRGKMEVFTNFPGDTSTASGSAFYFYAYNLLGDPSLSVWTDIPDSFVVNHVSSVPVGTNAFSIQVNNSTSQPVENAMACLHKDNEVKEIQFTDASGYADFNFTTTTEDSLFVTITKDNFKPHCGHAMVYNTSVYVGYYNHIVDDPSGNDNGEVNPGETIELSVTLKNYGNSTTATNVSAKLSIDDPLVTITDSIRTYSSISPGATASSAPFVFDVATSARHNHVLKFDLEVTATQGNWLSSVWIDVKAPALTYQRNQIQDGNGILEPGETRDLIVSIENTGGLIGNTISGILRSFSSGVIVTDSFGFFGNINVGDSSSNSGDHFTLAASSAISPGSEINFALLLSGDNSFDDTVGFAITLGIVDSSEPLGPDDYGYYAFDDTDVGYPEKPNYNWVEIDPAHGGSGDTLSLANDETKTISLPFGFKFYGDWYNQVSICSNGYIAMGSTWVADMYNWPILAAAGPPLLIAPFWDDLDPNATDSSGNVCYWYDAANHRFVIEHSRIQHLHDPVNPTPAELQTFEVILYDPQYYPTETGDGEILFQYMDITNDDGWHNYATVGIEDYDHTTGLEYTYANLYPDAAAPLANNRGWRIRKKPGDESNSRDLP</sequence>
<reference evidence="3 4" key="1">
    <citation type="journal article" date="2015" name="Microbiome">
        <title>Genomic resolution of linkages in carbon, nitrogen, and sulfur cycling among widespread estuary sediment bacteria.</title>
        <authorList>
            <person name="Baker B.J."/>
            <person name="Lazar C.S."/>
            <person name="Teske A.P."/>
            <person name="Dick G.J."/>
        </authorList>
    </citation>
    <scope>NUCLEOTIDE SEQUENCE [LARGE SCALE GENOMIC DNA]</scope>
    <source>
        <strain evidence="3">SM23_42</strain>
    </source>
</reference>
<dbReference type="InterPro" id="IPR029031">
    <property type="entry name" value="Gingipain_N_sf"/>
</dbReference>
<evidence type="ECO:0000259" key="2">
    <source>
        <dbReference type="Pfam" id="PF01364"/>
    </source>
</evidence>
<dbReference type="Pfam" id="PF01364">
    <property type="entry name" value="Peptidase_C25"/>
    <property type="match status" value="1"/>
</dbReference>
<dbReference type="EMBL" id="LJUJ01000001">
    <property type="protein sequence ID" value="KPK64766.1"/>
    <property type="molecule type" value="Genomic_DNA"/>
</dbReference>
<dbReference type="Gene3D" id="2.60.40.10">
    <property type="entry name" value="Immunoglobulins"/>
    <property type="match status" value="2"/>
</dbReference>
<accession>A0A0S8FW45</accession>
<dbReference type="GO" id="GO:0006508">
    <property type="term" value="P:proteolysis"/>
    <property type="evidence" value="ECO:0007669"/>
    <property type="project" value="InterPro"/>
</dbReference>
<proteinExistence type="predicted"/>
<organism evidence="3 4">
    <name type="scientific">candidate division WOR_3 bacterium SM23_42</name>
    <dbReference type="NCBI Taxonomy" id="1703779"/>
    <lineage>
        <taxon>Bacteria</taxon>
        <taxon>Bacteria division WOR-3</taxon>
    </lineage>
</organism>
<keyword evidence="1" id="KW-0732">Signal</keyword>
<dbReference type="GO" id="GO:0008234">
    <property type="term" value="F:cysteine-type peptidase activity"/>
    <property type="evidence" value="ECO:0007669"/>
    <property type="project" value="InterPro"/>
</dbReference>
<dbReference type="Gene3D" id="3.40.50.10390">
    <property type="entry name" value="Gingipain r, domain 1"/>
    <property type="match status" value="1"/>
</dbReference>
<gene>
    <name evidence="3" type="ORF">AMJ83_00835</name>
</gene>
<dbReference type="STRING" id="1703779.AMJ83_00835"/>
<dbReference type="Gene3D" id="3.40.50.1460">
    <property type="match status" value="1"/>
</dbReference>
<evidence type="ECO:0000256" key="1">
    <source>
        <dbReference type="ARBA" id="ARBA00022729"/>
    </source>
</evidence>
<name>A0A0S8FW45_UNCW3</name>
<dbReference type="Proteomes" id="UP000051373">
    <property type="component" value="Unassembled WGS sequence"/>
</dbReference>
<dbReference type="InterPro" id="IPR029030">
    <property type="entry name" value="Caspase-like_dom_sf"/>
</dbReference>
<dbReference type="InterPro" id="IPR013783">
    <property type="entry name" value="Ig-like_fold"/>
</dbReference>
<comment type="caution">
    <text evidence="3">The sequence shown here is derived from an EMBL/GenBank/DDBJ whole genome shotgun (WGS) entry which is preliminary data.</text>
</comment>
<protein>
    <recommendedName>
        <fullName evidence="2">Gingipain domain-containing protein</fullName>
    </recommendedName>
</protein>
<dbReference type="AlphaFoldDB" id="A0A0S8FW45"/>